<evidence type="ECO:0000313" key="4">
    <source>
        <dbReference type="WBParaSite" id="EVEC_0001017201-mRNA-1"/>
    </source>
</evidence>
<keyword evidence="1" id="KW-1133">Transmembrane helix</keyword>
<accession>A0A0N4VH71</accession>
<protein>
    <submittedName>
        <fullName evidence="4">G_PROTEIN_RECEP_F1_2 domain-containing protein</fullName>
    </submittedName>
</protein>
<dbReference type="OrthoDB" id="5824413at2759"/>
<dbReference type="Proteomes" id="UP000274131">
    <property type="component" value="Unassembled WGS sequence"/>
</dbReference>
<dbReference type="Pfam" id="PF04789">
    <property type="entry name" value="DUF621"/>
    <property type="match status" value="1"/>
</dbReference>
<dbReference type="SUPFAM" id="SSF81321">
    <property type="entry name" value="Family A G protein-coupled receptor-like"/>
    <property type="match status" value="1"/>
</dbReference>
<evidence type="ECO:0000313" key="3">
    <source>
        <dbReference type="Proteomes" id="UP000274131"/>
    </source>
</evidence>
<evidence type="ECO:0000313" key="2">
    <source>
        <dbReference type="EMBL" id="VDD94766.1"/>
    </source>
</evidence>
<feature type="transmembrane region" description="Helical" evidence="1">
    <location>
        <begin position="167"/>
        <end position="189"/>
    </location>
</feature>
<keyword evidence="3" id="KW-1185">Reference proteome</keyword>
<organism evidence="4">
    <name type="scientific">Enterobius vermicularis</name>
    <name type="common">Human pinworm</name>
    <dbReference type="NCBI Taxonomy" id="51028"/>
    <lineage>
        <taxon>Eukaryota</taxon>
        <taxon>Metazoa</taxon>
        <taxon>Ecdysozoa</taxon>
        <taxon>Nematoda</taxon>
        <taxon>Chromadorea</taxon>
        <taxon>Rhabditida</taxon>
        <taxon>Spirurina</taxon>
        <taxon>Oxyuridomorpha</taxon>
        <taxon>Oxyuroidea</taxon>
        <taxon>Oxyuridae</taxon>
        <taxon>Enterobius</taxon>
    </lineage>
</organism>
<sequence>MSMMSGAIMMNNPNPMMMGDSMMMGNGMMMGSGDVDKCLQPMTNYTIAQRILAASFISIMTFAGLTLNGLLLTIYYLSWSDIGNVVIYRMMLSLTLSGLVTIMVNIYTTLPCSFSFCSFYGVDALMITLSSPDTFGYYTTLFTNCIVAIERISLFTSKAVNHFIRKFHLLIISIPWLLGFAITVGTTSIGCYKR</sequence>
<feature type="transmembrane region" description="Helical" evidence="1">
    <location>
        <begin position="135"/>
        <end position="155"/>
    </location>
</feature>
<dbReference type="AlphaFoldDB" id="A0A0N4VH71"/>
<name>A0A0N4VH71_ENTVE</name>
<keyword evidence="1" id="KW-0812">Transmembrane</keyword>
<dbReference type="WBParaSite" id="EVEC_0001017201-mRNA-1">
    <property type="protein sequence ID" value="EVEC_0001017201-mRNA-1"/>
    <property type="gene ID" value="EVEC_0001017201"/>
</dbReference>
<keyword evidence="1" id="KW-0472">Membrane</keyword>
<proteinExistence type="predicted"/>
<dbReference type="InterPro" id="IPR006874">
    <property type="entry name" value="DUF621"/>
</dbReference>
<reference evidence="4" key="1">
    <citation type="submission" date="2017-02" db="UniProtKB">
        <authorList>
            <consortium name="WormBaseParasite"/>
        </authorList>
    </citation>
    <scope>IDENTIFICATION</scope>
</reference>
<evidence type="ECO:0000256" key="1">
    <source>
        <dbReference type="SAM" id="Phobius"/>
    </source>
</evidence>
<dbReference type="EMBL" id="UXUI01010110">
    <property type="protein sequence ID" value="VDD94766.1"/>
    <property type="molecule type" value="Genomic_DNA"/>
</dbReference>
<gene>
    <name evidence="2" type="ORF">EVEC_LOCUS9517</name>
</gene>
<reference evidence="2 3" key="2">
    <citation type="submission" date="2018-10" db="EMBL/GenBank/DDBJ databases">
        <authorList>
            <consortium name="Pathogen Informatics"/>
        </authorList>
    </citation>
    <scope>NUCLEOTIDE SEQUENCE [LARGE SCALE GENOMIC DNA]</scope>
</reference>